<evidence type="ECO:0000313" key="10">
    <source>
        <dbReference type="Proteomes" id="UP001500620"/>
    </source>
</evidence>
<feature type="transmembrane region" description="Helical" evidence="7">
    <location>
        <begin position="630"/>
        <end position="654"/>
    </location>
</feature>
<evidence type="ECO:0000256" key="3">
    <source>
        <dbReference type="ARBA" id="ARBA00022692"/>
    </source>
</evidence>
<evidence type="ECO:0000313" key="9">
    <source>
        <dbReference type="EMBL" id="GAA4259162.1"/>
    </source>
</evidence>
<keyword evidence="2" id="KW-1003">Cell membrane</keyword>
<feature type="transmembrane region" description="Helical" evidence="7">
    <location>
        <begin position="732"/>
        <end position="758"/>
    </location>
</feature>
<dbReference type="PANTHER" id="PTHR30572">
    <property type="entry name" value="MEMBRANE COMPONENT OF TRANSPORTER-RELATED"/>
    <property type="match status" value="1"/>
</dbReference>
<keyword evidence="4 7" id="KW-1133">Transmembrane helix</keyword>
<dbReference type="InterPro" id="IPR050250">
    <property type="entry name" value="Macrolide_Exporter_MacB"/>
</dbReference>
<keyword evidence="5 7" id="KW-0472">Membrane</keyword>
<sequence length="895" mass="93351">MALLLGVLTATTGFTVLTGATDTARLEVTGEVDRTATAAYQVLVRPKGVRTQLENDRQKVRPNSLSGIYGGISPAQVATIAGLDGVDVAAPIAMVGYANTEATKILDITDLVDRSLDRQVIRIDRRFFADRGLSAADGRPFYVYVTKHQVSFPIINGYGSKRATFTGGEQRPGDGMCAGEISVLEEGRPVCEWITGGILSDLLTDDDNTHLDIVQLTADGKFAQGGFPPDEKVLSTDRLTVGMYWARPMLLAAVDPVAEAKLVGLDRAVVAGRYLTANEKIGESGNEKVLPVLAVEQPYPDNGLNITVSRIAMSAPPPGSAPRDAIDALEALHGPVVSTQTVVPETSAPGYGAYLNPFMRTGDVTYQENPDGSLTAVAVPENSEAFRTPEMHGIFLPWQIDDTAFRTATQVQKMGSTQIVGVYDASRIAEFNPLSKVPMETYQAPEATGGDQRTRDLLGGQALRPDGNPAGYLSTPPTLLTSLDALYQAMDAQYITTGRDKPISAVRVRVAGVTGFTAESRERVRVVAERIAAETGLDVDITYGSSPAPQLVDVAAGAKGRPALRLSELWTRKGVAAAIVSAVDRKSVVLFFLVLVVCALFLTNAVAAGVRDRRTELATLTALGWPARRVFGTVLGEVAAIGLVAGAGTMLIAGPLGLLLDVRVPWGRALLAVPIALALSLLAGLPPALAASRARPAKGLRPAVLRPRRAGRPRGPIGMGLRNLLRVPGRTLLGAAALAIGITAATLLGAVTFAFHGAIIGTLLGDAVSVQVRSVDTIAVAATVLLGALAVADVLYVNIRDRAAELATLRATGWTAGALGRLVAAEGFGIGLLGGLFGGGLGVAGTAWLVGTVTAGLVWTAVATLAAGALVATAAALVPALLLQRMPTAQLLAEE</sequence>
<organism evidence="9 10">
    <name type="scientific">Dactylosporangium darangshiense</name>
    <dbReference type="NCBI Taxonomy" id="579108"/>
    <lineage>
        <taxon>Bacteria</taxon>
        <taxon>Bacillati</taxon>
        <taxon>Actinomycetota</taxon>
        <taxon>Actinomycetes</taxon>
        <taxon>Micromonosporales</taxon>
        <taxon>Micromonosporaceae</taxon>
        <taxon>Dactylosporangium</taxon>
    </lineage>
</organism>
<feature type="transmembrane region" description="Helical" evidence="7">
    <location>
        <begin position="857"/>
        <end position="883"/>
    </location>
</feature>
<feature type="transmembrane region" description="Helical" evidence="7">
    <location>
        <begin position="778"/>
        <end position="797"/>
    </location>
</feature>
<evidence type="ECO:0000256" key="1">
    <source>
        <dbReference type="ARBA" id="ARBA00004651"/>
    </source>
</evidence>
<reference evidence="10" key="1">
    <citation type="journal article" date="2019" name="Int. J. Syst. Evol. Microbiol.">
        <title>The Global Catalogue of Microorganisms (GCM) 10K type strain sequencing project: providing services to taxonomists for standard genome sequencing and annotation.</title>
        <authorList>
            <consortium name="The Broad Institute Genomics Platform"/>
            <consortium name="The Broad Institute Genome Sequencing Center for Infectious Disease"/>
            <person name="Wu L."/>
            <person name="Ma J."/>
        </authorList>
    </citation>
    <scope>NUCLEOTIDE SEQUENCE [LARGE SCALE GENOMIC DNA]</scope>
    <source>
        <strain evidence="10">JCM 17441</strain>
    </source>
</reference>
<keyword evidence="3 7" id="KW-0812">Transmembrane</keyword>
<feature type="domain" description="ABC3 transporter permease C-terminal" evidence="8">
    <location>
        <begin position="589"/>
        <end position="694"/>
    </location>
</feature>
<comment type="similarity">
    <text evidence="6">Belongs to the ABC-4 integral membrane protein family.</text>
</comment>
<dbReference type="PANTHER" id="PTHR30572:SF4">
    <property type="entry name" value="ABC TRANSPORTER PERMEASE YTRF"/>
    <property type="match status" value="1"/>
</dbReference>
<keyword evidence="10" id="KW-1185">Reference proteome</keyword>
<dbReference type="EMBL" id="BAABAT010000034">
    <property type="protein sequence ID" value="GAA4259162.1"/>
    <property type="molecule type" value="Genomic_DNA"/>
</dbReference>
<evidence type="ECO:0000256" key="2">
    <source>
        <dbReference type="ARBA" id="ARBA00022475"/>
    </source>
</evidence>
<feature type="transmembrane region" description="Helical" evidence="7">
    <location>
        <begin position="818"/>
        <end position="851"/>
    </location>
</feature>
<accession>A0ABP8DLV3</accession>
<comment type="caution">
    <text evidence="9">The sequence shown here is derived from an EMBL/GenBank/DDBJ whole genome shotgun (WGS) entry which is preliminary data.</text>
</comment>
<protein>
    <recommendedName>
        <fullName evidence="8">ABC3 transporter permease C-terminal domain-containing protein</fullName>
    </recommendedName>
</protein>
<feature type="transmembrane region" description="Helical" evidence="7">
    <location>
        <begin position="666"/>
        <end position="691"/>
    </location>
</feature>
<dbReference type="Pfam" id="PF02687">
    <property type="entry name" value="FtsX"/>
    <property type="match status" value="1"/>
</dbReference>
<proteinExistence type="inferred from homology"/>
<evidence type="ECO:0000256" key="6">
    <source>
        <dbReference type="ARBA" id="ARBA00038076"/>
    </source>
</evidence>
<feature type="transmembrane region" description="Helical" evidence="7">
    <location>
        <begin position="588"/>
        <end position="610"/>
    </location>
</feature>
<dbReference type="InterPro" id="IPR003838">
    <property type="entry name" value="ABC3_permease_C"/>
</dbReference>
<evidence type="ECO:0000259" key="8">
    <source>
        <dbReference type="Pfam" id="PF02687"/>
    </source>
</evidence>
<comment type="subcellular location">
    <subcellularLocation>
        <location evidence="1">Cell membrane</location>
        <topology evidence="1">Multi-pass membrane protein</topology>
    </subcellularLocation>
</comment>
<evidence type="ECO:0000256" key="7">
    <source>
        <dbReference type="SAM" id="Phobius"/>
    </source>
</evidence>
<name>A0ABP8DLV3_9ACTN</name>
<gene>
    <name evidence="9" type="ORF">GCM10022255_082740</name>
</gene>
<evidence type="ECO:0000256" key="4">
    <source>
        <dbReference type="ARBA" id="ARBA00022989"/>
    </source>
</evidence>
<dbReference type="Proteomes" id="UP001500620">
    <property type="component" value="Unassembled WGS sequence"/>
</dbReference>
<evidence type="ECO:0000256" key="5">
    <source>
        <dbReference type="ARBA" id="ARBA00023136"/>
    </source>
</evidence>